<keyword evidence="9" id="KW-1185">Reference proteome</keyword>
<comment type="similarity">
    <text evidence="2">In the N-terminal section; belongs to the PMEI family.</text>
</comment>
<evidence type="ECO:0000256" key="4">
    <source>
        <dbReference type="ARBA" id="ARBA00022801"/>
    </source>
</evidence>
<reference evidence="8 9" key="1">
    <citation type="journal article" date="2019" name="Nat. Plants">
        <title>Genome sequencing of Musa balbisiana reveals subgenome evolution and function divergence in polyploid bananas.</title>
        <authorList>
            <person name="Yao X."/>
        </authorList>
    </citation>
    <scope>NUCLEOTIDE SEQUENCE [LARGE SCALE GENOMIC DNA]</scope>
    <source>
        <strain evidence="9">cv. DH-PKW</strain>
        <tissue evidence="8">Leaves</tissue>
    </source>
</reference>
<evidence type="ECO:0000313" key="8">
    <source>
        <dbReference type="EMBL" id="THU57636.1"/>
    </source>
</evidence>
<accession>A0A4V4H5W7</accession>
<keyword evidence="4 6" id="KW-0378">Hydrolase</keyword>
<dbReference type="STRING" id="52838.A0A4V4H5W7"/>
<evidence type="ECO:0000259" key="7">
    <source>
        <dbReference type="SMART" id="SM00856"/>
    </source>
</evidence>
<dbReference type="EC" id="3.1.1.11" evidence="6"/>
<dbReference type="InterPro" id="IPR006501">
    <property type="entry name" value="Pectinesterase_inhib_dom"/>
</dbReference>
<dbReference type="SMART" id="SM00856">
    <property type="entry name" value="PMEI"/>
    <property type="match status" value="1"/>
</dbReference>
<feature type="domain" description="Pectinesterase inhibitor" evidence="7">
    <location>
        <begin position="105"/>
        <end position="247"/>
    </location>
</feature>
<dbReference type="InterPro" id="IPR018786">
    <property type="entry name" value="Mit_KHE1"/>
</dbReference>
<dbReference type="SUPFAM" id="SSF51126">
    <property type="entry name" value="Pectin lyase-like"/>
    <property type="match status" value="1"/>
</dbReference>
<comment type="subcellular location">
    <subcellularLocation>
        <location evidence="6">Secreted</location>
        <location evidence="6">Cell wall</location>
    </subcellularLocation>
</comment>
<dbReference type="Pfam" id="PF04043">
    <property type="entry name" value="PMEI"/>
    <property type="match status" value="1"/>
</dbReference>
<proteinExistence type="inferred from homology"/>
<sequence>MRARLVVFPIKGRSWCFSRSAESVSGADSSSTPPPGLRDLWRRISSHGRSAQESAEIVGDFIADKMNRAWTGLEKAPAGTLKSRIHSLGLGLLSRVKPSEIFLKSVTKDITTVEITYPANSFVPSTTFSSNLRFAFSEIQKLTSLISYSSGVLGGNLRLSSAIHDCLDLLDFSADELTWTLSLVNDQPVKTPATGNHGYDIHSWLSAAVGNQDTCKDGLDSAGGPLGDLAAGGLKIVSSLIADSLHEVAASSGGGGGGRRLLGFPEWVSAGDRRLLQTPAPAEPDAVVAQDGSGDYTSVGAAVEAAPSESESRYVIYVKKGVYMENVEVNKKKWNLMLVGDGIDQTIISGSRSVADGWTTFRSATVAATGRGFIARDLTIENTAGPQGNQAVAFRSGSDLSVFYRCGFSGYQDTLPEGWVEWNGNTTGLDTLYYAEYMNDGPGSGLEGRVNWPGYHAISDPAEAGEFTVAQFIDGDSWLPATGVKYTSGLTM</sequence>
<dbReference type="InterPro" id="IPR000070">
    <property type="entry name" value="Pectinesterase_cat"/>
</dbReference>
<dbReference type="CDD" id="cd15799">
    <property type="entry name" value="PMEI-like_4"/>
    <property type="match status" value="1"/>
</dbReference>
<dbReference type="GO" id="GO:0042545">
    <property type="term" value="P:cell wall modification"/>
    <property type="evidence" value="ECO:0007669"/>
    <property type="project" value="UniProtKB-UniRule"/>
</dbReference>
<dbReference type="PANTHER" id="PTHR31707">
    <property type="entry name" value="PECTINESTERASE"/>
    <property type="match status" value="1"/>
</dbReference>
<dbReference type="SUPFAM" id="SSF101148">
    <property type="entry name" value="Plant invertase/pectin methylesterase inhibitor"/>
    <property type="match status" value="1"/>
</dbReference>
<dbReference type="Proteomes" id="UP000317650">
    <property type="component" value="Chromosome 3"/>
</dbReference>
<dbReference type="AlphaFoldDB" id="A0A4V4H5W7"/>
<evidence type="ECO:0000256" key="5">
    <source>
        <dbReference type="ARBA" id="ARBA00023085"/>
    </source>
</evidence>
<evidence type="ECO:0000256" key="2">
    <source>
        <dbReference type="ARBA" id="ARBA00006027"/>
    </source>
</evidence>
<comment type="function">
    <text evidence="6">Acts in the modification of cell walls via demethylesterification of cell wall pectin.</text>
</comment>
<dbReference type="UniPathway" id="UPA00545">
    <property type="reaction ID" value="UER00823"/>
</dbReference>
<dbReference type="Gene3D" id="1.20.140.40">
    <property type="entry name" value="Invertase/pectin methylesterase inhibitor family protein"/>
    <property type="match status" value="1"/>
</dbReference>
<comment type="pathway">
    <text evidence="1 6">Glycan metabolism; pectin degradation; 2-dehydro-3-deoxy-D-gluconate from pectin: step 1/5.</text>
</comment>
<dbReference type="InterPro" id="IPR011050">
    <property type="entry name" value="Pectin_lyase_fold/virulence"/>
</dbReference>
<dbReference type="Gene3D" id="2.160.20.10">
    <property type="entry name" value="Single-stranded right-handed beta-helix, Pectin lyase-like"/>
    <property type="match status" value="2"/>
</dbReference>
<gene>
    <name evidence="8" type="ORF">C4D60_Mb03t05620</name>
</gene>
<comment type="similarity">
    <text evidence="3">In the C-terminal section; belongs to the pectinesterase family.</text>
</comment>
<evidence type="ECO:0000256" key="6">
    <source>
        <dbReference type="RuleBase" id="RU000589"/>
    </source>
</evidence>
<dbReference type="InterPro" id="IPR012334">
    <property type="entry name" value="Pectin_lyas_fold"/>
</dbReference>
<comment type="caution">
    <text evidence="8">The sequence shown here is derived from an EMBL/GenBank/DDBJ whole genome shotgun (WGS) entry which is preliminary data.</text>
</comment>
<dbReference type="GO" id="GO:0045490">
    <property type="term" value="P:pectin catabolic process"/>
    <property type="evidence" value="ECO:0007669"/>
    <property type="project" value="UniProtKB-UniRule"/>
</dbReference>
<keyword evidence="6" id="KW-0961">Cell wall biogenesis/degradation</keyword>
<evidence type="ECO:0000256" key="1">
    <source>
        <dbReference type="ARBA" id="ARBA00005184"/>
    </source>
</evidence>
<comment type="catalytic activity">
    <reaction evidence="6">
        <text>[(1-&gt;4)-alpha-D-galacturonosyl methyl ester](n) + n H2O = [(1-&gt;4)-alpha-D-galacturonosyl](n) + n methanol + n H(+)</text>
        <dbReference type="Rhea" id="RHEA:22380"/>
        <dbReference type="Rhea" id="RHEA-COMP:14570"/>
        <dbReference type="Rhea" id="RHEA-COMP:14573"/>
        <dbReference type="ChEBI" id="CHEBI:15377"/>
        <dbReference type="ChEBI" id="CHEBI:15378"/>
        <dbReference type="ChEBI" id="CHEBI:17790"/>
        <dbReference type="ChEBI" id="CHEBI:140522"/>
        <dbReference type="ChEBI" id="CHEBI:140523"/>
        <dbReference type="EC" id="3.1.1.11"/>
    </reaction>
</comment>
<dbReference type="InterPro" id="IPR018040">
    <property type="entry name" value="Pectinesterase_Tyr_AS"/>
</dbReference>
<dbReference type="GO" id="GO:0004857">
    <property type="term" value="F:enzyme inhibitor activity"/>
    <property type="evidence" value="ECO:0007669"/>
    <property type="project" value="InterPro"/>
</dbReference>
<protein>
    <recommendedName>
        <fullName evidence="6">Pectinesterase</fullName>
        <ecNumber evidence="6">3.1.1.11</ecNumber>
    </recommendedName>
</protein>
<evidence type="ECO:0000256" key="3">
    <source>
        <dbReference type="ARBA" id="ARBA00007786"/>
    </source>
</evidence>
<keyword evidence="6" id="KW-0964">Secreted</keyword>
<dbReference type="EMBL" id="PYDT01000006">
    <property type="protein sequence ID" value="THU57636.1"/>
    <property type="molecule type" value="Genomic_DNA"/>
</dbReference>
<dbReference type="PROSITE" id="PS00800">
    <property type="entry name" value="PECTINESTERASE_1"/>
    <property type="match status" value="1"/>
</dbReference>
<dbReference type="InterPro" id="IPR035513">
    <property type="entry name" value="Invertase/methylesterase_inhib"/>
</dbReference>
<organism evidence="8 9">
    <name type="scientific">Musa balbisiana</name>
    <name type="common">Banana</name>
    <dbReference type="NCBI Taxonomy" id="52838"/>
    <lineage>
        <taxon>Eukaryota</taxon>
        <taxon>Viridiplantae</taxon>
        <taxon>Streptophyta</taxon>
        <taxon>Embryophyta</taxon>
        <taxon>Tracheophyta</taxon>
        <taxon>Spermatophyta</taxon>
        <taxon>Magnoliopsida</taxon>
        <taxon>Liliopsida</taxon>
        <taxon>Zingiberales</taxon>
        <taxon>Musaceae</taxon>
        <taxon>Musa</taxon>
    </lineage>
</organism>
<dbReference type="GO" id="GO:0030599">
    <property type="term" value="F:pectinesterase activity"/>
    <property type="evidence" value="ECO:0007669"/>
    <property type="project" value="UniProtKB-UniRule"/>
</dbReference>
<evidence type="ECO:0000313" key="9">
    <source>
        <dbReference type="Proteomes" id="UP000317650"/>
    </source>
</evidence>
<keyword evidence="5 6" id="KW-0063">Aspartyl esterase</keyword>
<dbReference type="Pfam" id="PF10173">
    <property type="entry name" value="Mit_KHE1"/>
    <property type="match status" value="1"/>
</dbReference>
<name>A0A4V4H5W7_MUSBA</name>
<dbReference type="Pfam" id="PF01095">
    <property type="entry name" value="Pectinesterase"/>
    <property type="match status" value="2"/>
</dbReference>
<keyword evidence="6" id="KW-0134">Cell wall</keyword>